<accession>A0ABY3SLP5</accession>
<evidence type="ECO:0000313" key="1">
    <source>
        <dbReference type="EMBL" id="UJF34639.1"/>
    </source>
</evidence>
<proteinExistence type="predicted"/>
<keyword evidence="2" id="KW-1185">Reference proteome</keyword>
<gene>
    <name evidence="1" type="ORF">L0M14_05535</name>
</gene>
<sequence>MKIHRFVFAALFIIFLIALTACSTSPIPDRPQLTVTPAATETPEPVKKGKEIVVGLTLQNLNNPFS</sequence>
<dbReference type="RefSeq" id="WP_235121213.1">
    <property type="nucleotide sequence ID" value="NZ_CP090978.1"/>
</dbReference>
<organism evidence="1 2">
    <name type="scientific">Paenibacillus hexagrammi</name>
    <dbReference type="NCBI Taxonomy" id="2908839"/>
    <lineage>
        <taxon>Bacteria</taxon>
        <taxon>Bacillati</taxon>
        <taxon>Bacillota</taxon>
        <taxon>Bacilli</taxon>
        <taxon>Bacillales</taxon>
        <taxon>Paenibacillaceae</taxon>
        <taxon>Paenibacillus</taxon>
    </lineage>
</organism>
<dbReference type="PROSITE" id="PS51257">
    <property type="entry name" value="PROKAR_LIPOPROTEIN"/>
    <property type="match status" value="1"/>
</dbReference>
<protein>
    <recommendedName>
        <fullName evidence="3">ABC transporter substrate-binding protein</fullName>
    </recommendedName>
</protein>
<reference evidence="1 2" key="1">
    <citation type="journal article" date="2024" name="Int. J. Syst. Evol. Microbiol.">
        <title>Paenibacillus hexagrammi sp. nov., a novel bacterium isolated from the gut content of Hexagrammos agrammus.</title>
        <authorList>
            <person name="Jung H.K."/>
            <person name="Kim D.G."/>
            <person name="Zin H."/>
            <person name="Park J."/>
            <person name="Jung H."/>
            <person name="Kim Y.O."/>
            <person name="Kong H.J."/>
            <person name="Kim J.W."/>
            <person name="Kim Y.S."/>
        </authorList>
    </citation>
    <scope>NUCLEOTIDE SEQUENCE [LARGE SCALE GENOMIC DNA]</scope>
    <source>
        <strain evidence="1 2">YPD9-1</strain>
    </source>
</reference>
<name>A0ABY3SLP5_9BACL</name>
<dbReference type="EMBL" id="CP090978">
    <property type="protein sequence ID" value="UJF34639.1"/>
    <property type="molecule type" value="Genomic_DNA"/>
</dbReference>
<evidence type="ECO:0008006" key="3">
    <source>
        <dbReference type="Google" id="ProtNLM"/>
    </source>
</evidence>
<evidence type="ECO:0000313" key="2">
    <source>
        <dbReference type="Proteomes" id="UP001649230"/>
    </source>
</evidence>
<dbReference type="Proteomes" id="UP001649230">
    <property type="component" value="Chromosome"/>
</dbReference>